<evidence type="ECO:0000256" key="10">
    <source>
        <dbReference type="ARBA" id="ARBA00022840"/>
    </source>
</evidence>
<dbReference type="GO" id="GO:0005886">
    <property type="term" value="C:plasma membrane"/>
    <property type="evidence" value="ECO:0007669"/>
    <property type="project" value="UniProtKB-SubCell"/>
</dbReference>
<dbReference type="SUPFAM" id="SSF47384">
    <property type="entry name" value="Homodimeric domain of signal transducing histidine kinase"/>
    <property type="match status" value="1"/>
</dbReference>
<accession>A0A3B1ACI2</accession>
<keyword evidence="8" id="KW-0547">Nucleotide-binding</keyword>
<dbReference type="InterPro" id="IPR005467">
    <property type="entry name" value="His_kinase_dom"/>
</dbReference>
<dbReference type="Gene3D" id="6.10.340.10">
    <property type="match status" value="1"/>
</dbReference>
<keyword evidence="11" id="KW-1133">Transmembrane helix</keyword>
<proteinExistence type="predicted"/>
<evidence type="ECO:0000259" key="13">
    <source>
        <dbReference type="PROSITE" id="PS50109"/>
    </source>
</evidence>
<dbReference type="CDD" id="cd00082">
    <property type="entry name" value="HisKA"/>
    <property type="match status" value="1"/>
</dbReference>
<organism evidence="15">
    <name type="scientific">hydrothermal vent metagenome</name>
    <dbReference type="NCBI Taxonomy" id="652676"/>
    <lineage>
        <taxon>unclassified sequences</taxon>
        <taxon>metagenomes</taxon>
        <taxon>ecological metagenomes</taxon>
    </lineage>
</organism>
<dbReference type="Gene3D" id="1.10.287.130">
    <property type="match status" value="1"/>
</dbReference>
<dbReference type="EC" id="2.7.13.3" evidence="3"/>
<keyword evidence="4" id="KW-1003">Cell membrane</keyword>
<dbReference type="InterPro" id="IPR003594">
    <property type="entry name" value="HATPase_dom"/>
</dbReference>
<dbReference type="Gene3D" id="3.30.450.20">
    <property type="entry name" value="PAS domain"/>
    <property type="match status" value="1"/>
</dbReference>
<dbReference type="InterPro" id="IPR036097">
    <property type="entry name" value="HisK_dim/P_sf"/>
</dbReference>
<dbReference type="PANTHER" id="PTHR43065">
    <property type="entry name" value="SENSOR HISTIDINE KINASE"/>
    <property type="match status" value="1"/>
</dbReference>
<keyword evidence="9" id="KW-0418">Kinase</keyword>
<comment type="catalytic activity">
    <reaction evidence="1">
        <text>ATP + protein L-histidine = ADP + protein N-phospho-L-histidine.</text>
        <dbReference type="EC" id="2.7.13.3"/>
    </reaction>
</comment>
<dbReference type="InterPro" id="IPR003661">
    <property type="entry name" value="HisK_dim/P_dom"/>
</dbReference>
<evidence type="ECO:0000259" key="14">
    <source>
        <dbReference type="PROSITE" id="PS50885"/>
    </source>
</evidence>
<dbReference type="InterPro" id="IPR029151">
    <property type="entry name" value="Sensor-like_sf"/>
</dbReference>
<keyword evidence="7" id="KW-0812">Transmembrane</keyword>
<evidence type="ECO:0000256" key="11">
    <source>
        <dbReference type="ARBA" id="ARBA00022989"/>
    </source>
</evidence>
<dbReference type="PROSITE" id="PS50885">
    <property type="entry name" value="HAMP"/>
    <property type="match status" value="1"/>
</dbReference>
<protein>
    <recommendedName>
        <fullName evidence="3">histidine kinase</fullName>
        <ecNumber evidence="3">2.7.13.3</ecNumber>
    </recommendedName>
</protein>
<dbReference type="GO" id="GO:0005524">
    <property type="term" value="F:ATP binding"/>
    <property type="evidence" value="ECO:0007669"/>
    <property type="project" value="UniProtKB-KW"/>
</dbReference>
<keyword evidence="11" id="KW-0472">Membrane</keyword>
<dbReference type="AlphaFoldDB" id="A0A3B1ACI2"/>
<evidence type="ECO:0000256" key="12">
    <source>
        <dbReference type="ARBA" id="ARBA00023012"/>
    </source>
</evidence>
<dbReference type="SUPFAM" id="SSF103190">
    <property type="entry name" value="Sensory domain-like"/>
    <property type="match status" value="1"/>
</dbReference>
<dbReference type="InterPro" id="IPR004358">
    <property type="entry name" value="Sig_transdc_His_kin-like_C"/>
</dbReference>
<sequence length="674" mass="75328">MPLRLKFFLVFCLLTSIPLFILLFGVVDRMEVEIRQRTESELQTTLDKMAGEVELILNSQKSIANGLARVPAVREFASSHALEAYRKNPNLYKQRAEILEQFFINYQHSVTSIQALRFLDNSGKTLVKVKEGKPIVAKLFDEKMKRMYVANQSSRRFFQDALKARQKVIMSNFELGQVVAGADFCPAMVRYSVPIKDELDQVEGVLIVNMWGQRVDKTMEAALGGYPGNAYIVEVSTDAQRDGIYLYHKDSAKRFANQVGSNYRLSAEMTTDEWNNVRTSDAYGSLYKDDGRMFFYRKVTPYPKNDTQWLIVIEVATDFVLAPIRNMRESIWMLLALLLVISLAFAVWAAFQLAKPMQLLASIITRYADGEHSIRYDANAKDEIGFAGRAFNYLVACLEKAEDERDKAERAVCQSERLASIGQLAAGIGHEINNPLMNITSLAGLVEDEIKNKNPQAASDMKLLQTEVKRCANIVQGILNFAKENDPQFKEFDMSELVNETLSLLHHRIETAQIHLVTQVHSPLKMVGDPNMLQQVLVNIILNAIQASPEESNIFISGSVHNEFVVVEILDNGKGIDNNNISKIFDPFFTTKQEGEGTGLGLSVSYGIVKRHGGTINIEKVVPAGVKVSIVLPVKACTQNEEQAKANMPVATGGHSKIGLITNTKDKIGAVYVK</sequence>
<reference evidence="15" key="1">
    <citation type="submission" date="2018-06" db="EMBL/GenBank/DDBJ databases">
        <authorList>
            <person name="Zhirakovskaya E."/>
        </authorList>
    </citation>
    <scope>NUCLEOTIDE SEQUENCE</scope>
</reference>
<evidence type="ECO:0000256" key="3">
    <source>
        <dbReference type="ARBA" id="ARBA00012438"/>
    </source>
</evidence>
<feature type="domain" description="HAMP" evidence="14">
    <location>
        <begin position="351"/>
        <end position="403"/>
    </location>
</feature>
<keyword evidence="6" id="KW-0808">Transferase</keyword>
<name>A0A3B1ACI2_9ZZZZ</name>
<dbReference type="SMART" id="SM00387">
    <property type="entry name" value="HATPase_c"/>
    <property type="match status" value="1"/>
</dbReference>
<evidence type="ECO:0000256" key="6">
    <source>
        <dbReference type="ARBA" id="ARBA00022679"/>
    </source>
</evidence>
<dbReference type="SUPFAM" id="SSF158472">
    <property type="entry name" value="HAMP domain-like"/>
    <property type="match status" value="1"/>
</dbReference>
<evidence type="ECO:0000256" key="5">
    <source>
        <dbReference type="ARBA" id="ARBA00022553"/>
    </source>
</evidence>
<comment type="subcellular location">
    <subcellularLocation>
        <location evidence="2">Cell membrane</location>
        <topology evidence="2">Multi-pass membrane protein</topology>
    </subcellularLocation>
</comment>
<dbReference type="InterPro" id="IPR003660">
    <property type="entry name" value="HAMP_dom"/>
</dbReference>
<evidence type="ECO:0000256" key="9">
    <source>
        <dbReference type="ARBA" id="ARBA00022777"/>
    </source>
</evidence>
<evidence type="ECO:0000313" key="15">
    <source>
        <dbReference type="EMBL" id="VAW97602.1"/>
    </source>
</evidence>
<gene>
    <name evidence="15" type="ORF">MNBD_GAMMA23-772</name>
</gene>
<dbReference type="Pfam" id="PF02518">
    <property type="entry name" value="HATPase_c"/>
    <property type="match status" value="1"/>
</dbReference>
<dbReference type="CDD" id="cd06225">
    <property type="entry name" value="HAMP"/>
    <property type="match status" value="1"/>
</dbReference>
<evidence type="ECO:0000256" key="2">
    <source>
        <dbReference type="ARBA" id="ARBA00004651"/>
    </source>
</evidence>
<dbReference type="PANTHER" id="PTHR43065:SF10">
    <property type="entry name" value="PEROXIDE STRESS-ACTIVATED HISTIDINE KINASE MAK3"/>
    <property type="match status" value="1"/>
</dbReference>
<dbReference type="Pfam" id="PF00512">
    <property type="entry name" value="HisKA"/>
    <property type="match status" value="1"/>
</dbReference>
<dbReference type="PROSITE" id="PS50109">
    <property type="entry name" value="HIS_KIN"/>
    <property type="match status" value="1"/>
</dbReference>
<evidence type="ECO:0000256" key="4">
    <source>
        <dbReference type="ARBA" id="ARBA00022475"/>
    </source>
</evidence>
<evidence type="ECO:0000256" key="8">
    <source>
        <dbReference type="ARBA" id="ARBA00022741"/>
    </source>
</evidence>
<feature type="domain" description="Histidine kinase" evidence="13">
    <location>
        <begin position="427"/>
        <end position="636"/>
    </location>
</feature>
<evidence type="ECO:0000256" key="7">
    <source>
        <dbReference type="ARBA" id="ARBA00022692"/>
    </source>
</evidence>
<dbReference type="SMART" id="SM00388">
    <property type="entry name" value="HisKA"/>
    <property type="match status" value="1"/>
</dbReference>
<dbReference type="PRINTS" id="PR00344">
    <property type="entry name" value="BCTRLSENSOR"/>
</dbReference>
<dbReference type="EMBL" id="UOFT01000060">
    <property type="protein sequence ID" value="VAW97602.1"/>
    <property type="molecule type" value="Genomic_DNA"/>
</dbReference>
<keyword evidence="10" id="KW-0067">ATP-binding</keyword>
<dbReference type="SUPFAM" id="SSF55874">
    <property type="entry name" value="ATPase domain of HSP90 chaperone/DNA topoisomerase II/histidine kinase"/>
    <property type="match status" value="1"/>
</dbReference>
<dbReference type="InterPro" id="IPR036890">
    <property type="entry name" value="HATPase_C_sf"/>
</dbReference>
<keyword evidence="12" id="KW-0902">Two-component regulatory system</keyword>
<dbReference type="GO" id="GO:0000155">
    <property type="term" value="F:phosphorelay sensor kinase activity"/>
    <property type="evidence" value="ECO:0007669"/>
    <property type="project" value="InterPro"/>
</dbReference>
<keyword evidence="5" id="KW-0597">Phosphoprotein</keyword>
<evidence type="ECO:0000256" key="1">
    <source>
        <dbReference type="ARBA" id="ARBA00000085"/>
    </source>
</evidence>
<dbReference type="Gene3D" id="3.30.565.10">
    <property type="entry name" value="Histidine kinase-like ATPase, C-terminal domain"/>
    <property type="match status" value="1"/>
</dbReference>